<dbReference type="FunFam" id="1.10.150.40:FF:000002">
    <property type="entry name" value="Barrier to autointegration factor 2"/>
    <property type="match status" value="1"/>
</dbReference>
<organism evidence="6 7">
    <name type="scientific">Myripristis murdjan</name>
    <name type="common">pinecone soldierfish</name>
    <dbReference type="NCBI Taxonomy" id="586833"/>
    <lineage>
        <taxon>Eukaryota</taxon>
        <taxon>Metazoa</taxon>
        <taxon>Chordata</taxon>
        <taxon>Craniata</taxon>
        <taxon>Vertebrata</taxon>
        <taxon>Euteleostomi</taxon>
        <taxon>Actinopterygii</taxon>
        <taxon>Neopterygii</taxon>
        <taxon>Teleostei</taxon>
        <taxon>Neoteleostei</taxon>
        <taxon>Acanthomorphata</taxon>
        <taxon>Holocentriformes</taxon>
        <taxon>Holocentridae</taxon>
        <taxon>Myripristis</taxon>
    </lineage>
</organism>
<dbReference type="GO" id="GO:0000793">
    <property type="term" value="C:condensed chromosome"/>
    <property type="evidence" value="ECO:0007669"/>
    <property type="project" value="TreeGrafter"/>
</dbReference>
<dbReference type="GeneTree" id="ENSGT00390000018613"/>
<protein>
    <recommendedName>
        <fullName evidence="3">Barrier-to-autointegration factor-like protein</fullName>
    </recommendedName>
    <alternativeName>
        <fullName evidence="4">Barrier-to-autointegration factor 2</fullName>
    </alternativeName>
</protein>
<dbReference type="Gene3D" id="1.10.150.40">
    <property type="entry name" value="Barrier-to-autointegration factor, BAF"/>
    <property type="match status" value="1"/>
</dbReference>
<keyword evidence="7" id="KW-1185">Reference proteome</keyword>
<gene>
    <name evidence="6" type="primary">LOC115373067</name>
</gene>
<dbReference type="Pfam" id="PF02961">
    <property type="entry name" value="SAM_BAF"/>
    <property type="match status" value="1"/>
</dbReference>
<dbReference type="SUPFAM" id="SSF47798">
    <property type="entry name" value="Barrier-to-autointegration factor, BAF"/>
    <property type="match status" value="1"/>
</dbReference>
<dbReference type="PANTHER" id="PTHR47507">
    <property type="entry name" value="BARRIER TO AUTOINTEGRATION FACTOR 2"/>
    <property type="match status" value="1"/>
</dbReference>
<evidence type="ECO:0000256" key="3">
    <source>
        <dbReference type="ARBA" id="ARBA00074730"/>
    </source>
</evidence>
<sequence length="116" mass="13036">MNSSNKHQNFVSKPMEDKAVTDMPGIRGALGKRLQKQGFDKAYMLLGKFVAHKKNTEKFAKWLRETFGASAQQADICTRSLQEWCEIFLSTPTSCLDTTTSRPDTPTSCLDTPTSW</sequence>
<dbReference type="GO" id="GO:0005634">
    <property type="term" value="C:nucleus"/>
    <property type="evidence" value="ECO:0007669"/>
    <property type="project" value="UniProtKB-SubCell"/>
</dbReference>
<feature type="region of interest" description="Disordered" evidence="5">
    <location>
        <begin position="97"/>
        <end position="116"/>
    </location>
</feature>
<evidence type="ECO:0000256" key="4">
    <source>
        <dbReference type="ARBA" id="ARBA00079764"/>
    </source>
</evidence>
<reference evidence="6" key="1">
    <citation type="submission" date="2019-06" db="EMBL/GenBank/DDBJ databases">
        <authorList>
            <consortium name="Wellcome Sanger Institute Data Sharing"/>
        </authorList>
    </citation>
    <scope>NUCLEOTIDE SEQUENCE [LARGE SCALE GENOMIC DNA]</scope>
</reference>
<name>A0A668A4U1_9TELE</name>
<dbReference type="GO" id="GO:0003677">
    <property type="term" value="F:DNA binding"/>
    <property type="evidence" value="ECO:0007669"/>
    <property type="project" value="InterPro"/>
</dbReference>
<evidence type="ECO:0000256" key="1">
    <source>
        <dbReference type="ARBA" id="ARBA00004123"/>
    </source>
</evidence>
<comment type="subcellular location">
    <subcellularLocation>
        <location evidence="1">Nucleus</location>
    </subcellularLocation>
</comment>
<dbReference type="SMART" id="SM01023">
    <property type="entry name" value="BAF"/>
    <property type="match status" value="1"/>
</dbReference>
<dbReference type="AlphaFoldDB" id="A0A668A4U1"/>
<reference evidence="6" key="2">
    <citation type="submission" date="2025-08" db="UniProtKB">
        <authorList>
            <consortium name="Ensembl"/>
        </authorList>
    </citation>
    <scope>IDENTIFICATION</scope>
</reference>
<proteinExistence type="predicted"/>
<accession>A0A668A4U1</accession>
<dbReference type="InterPro" id="IPR051387">
    <property type="entry name" value="BAF"/>
</dbReference>
<evidence type="ECO:0000256" key="5">
    <source>
        <dbReference type="SAM" id="MobiDB-lite"/>
    </source>
</evidence>
<dbReference type="InParanoid" id="A0A668A4U1"/>
<evidence type="ECO:0000256" key="2">
    <source>
        <dbReference type="ARBA" id="ARBA00023242"/>
    </source>
</evidence>
<reference evidence="6" key="3">
    <citation type="submission" date="2025-09" db="UniProtKB">
        <authorList>
            <consortium name="Ensembl"/>
        </authorList>
    </citation>
    <scope>IDENTIFICATION</scope>
</reference>
<keyword evidence="2" id="KW-0539">Nucleus</keyword>
<dbReference type="InterPro" id="IPR036617">
    <property type="entry name" value="BAF_sf"/>
</dbReference>
<dbReference type="Ensembl" id="ENSMMDT00005040949.1">
    <property type="protein sequence ID" value="ENSMMDP00005040121.1"/>
    <property type="gene ID" value="ENSMMDG00005018577.1"/>
</dbReference>
<evidence type="ECO:0000313" key="7">
    <source>
        <dbReference type="Proteomes" id="UP000472263"/>
    </source>
</evidence>
<dbReference type="PANTHER" id="PTHR47507:SF6">
    <property type="entry name" value="BARRIER-TO-AUTOINTEGRATION FACTOR"/>
    <property type="match status" value="1"/>
</dbReference>
<dbReference type="InterPro" id="IPR004122">
    <property type="entry name" value="BAF_prot"/>
</dbReference>
<dbReference type="Proteomes" id="UP000472263">
    <property type="component" value="Chromosome 15"/>
</dbReference>
<dbReference type="GO" id="GO:0051276">
    <property type="term" value="P:chromosome organization"/>
    <property type="evidence" value="ECO:0007669"/>
    <property type="project" value="TreeGrafter"/>
</dbReference>
<feature type="compositionally biased region" description="Low complexity" evidence="5">
    <location>
        <begin position="97"/>
        <end position="108"/>
    </location>
</feature>
<evidence type="ECO:0000313" key="6">
    <source>
        <dbReference type="Ensembl" id="ENSMMDP00005040121.1"/>
    </source>
</evidence>